<accession>A0A326RSW1</accession>
<reference evidence="1 2" key="1">
    <citation type="submission" date="2018-06" db="EMBL/GenBank/DDBJ databases">
        <title>Genomic Encyclopedia of Archaeal and Bacterial Type Strains, Phase II (KMG-II): from individual species to whole genera.</title>
        <authorList>
            <person name="Goeker M."/>
        </authorList>
    </citation>
    <scope>NUCLEOTIDE SEQUENCE [LARGE SCALE GENOMIC DNA]</scope>
    <source>
        <strain evidence="1 2">T4</strain>
    </source>
</reference>
<name>A0A326RSW1_9BACT</name>
<dbReference type="EMBL" id="QKTX01000005">
    <property type="protein sequence ID" value="PZV83787.1"/>
    <property type="molecule type" value="Genomic_DNA"/>
</dbReference>
<organism evidence="1 2">
    <name type="scientific">Algoriphagus aquaeductus</name>
    <dbReference type="NCBI Taxonomy" id="475299"/>
    <lineage>
        <taxon>Bacteria</taxon>
        <taxon>Pseudomonadati</taxon>
        <taxon>Bacteroidota</taxon>
        <taxon>Cytophagia</taxon>
        <taxon>Cytophagales</taxon>
        <taxon>Cyclobacteriaceae</taxon>
        <taxon>Algoriphagus</taxon>
    </lineage>
</organism>
<evidence type="ECO:0000313" key="2">
    <source>
        <dbReference type="Proteomes" id="UP000248917"/>
    </source>
</evidence>
<protein>
    <submittedName>
        <fullName evidence="1">Acyl carrier protein</fullName>
    </submittedName>
</protein>
<dbReference type="RefSeq" id="WP_111392407.1">
    <property type="nucleotide sequence ID" value="NZ_JBJINY010000035.1"/>
</dbReference>
<evidence type="ECO:0000313" key="1">
    <source>
        <dbReference type="EMBL" id="PZV83787.1"/>
    </source>
</evidence>
<sequence length="82" mass="9462">MNQQFSQLKKAVEVFHSYGISLVGPRKNDHFIQHLHMDPVFINGLIFELEYNLQVMIQDEKLRGACTPKALIEILLAIPQEN</sequence>
<comment type="caution">
    <text evidence="1">The sequence shown here is derived from an EMBL/GenBank/DDBJ whole genome shotgun (WGS) entry which is preliminary data.</text>
</comment>
<dbReference type="OrthoDB" id="826370at2"/>
<dbReference type="AlphaFoldDB" id="A0A326RSW1"/>
<gene>
    <name evidence="1" type="ORF">CLV31_10510</name>
</gene>
<keyword evidence="2" id="KW-1185">Reference proteome</keyword>
<proteinExistence type="predicted"/>
<dbReference type="Proteomes" id="UP000248917">
    <property type="component" value="Unassembled WGS sequence"/>
</dbReference>